<organism evidence="2 3">
    <name type="scientific">Corallococcus macrosporus</name>
    <dbReference type="NCBI Taxonomy" id="35"/>
    <lineage>
        <taxon>Bacteria</taxon>
        <taxon>Pseudomonadati</taxon>
        <taxon>Myxococcota</taxon>
        <taxon>Myxococcia</taxon>
        <taxon>Myxococcales</taxon>
        <taxon>Cystobacterineae</taxon>
        <taxon>Myxococcaceae</taxon>
        <taxon>Corallococcus</taxon>
    </lineage>
</organism>
<dbReference type="PANTHER" id="PTHR35462:SF2">
    <property type="entry name" value="TRANSMEMBRANE PROTEIN"/>
    <property type="match status" value="1"/>
</dbReference>
<evidence type="ECO:0000313" key="2">
    <source>
        <dbReference type="EMBL" id="MBN8231308.1"/>
    </source>
</evidence>
<keyword evidence="3" id="KW-1185">Reference proteome</keyword>
<gene>
    <name evidence="2" type="ORF">JYK02_27710</name>
</gene>
<dbReference type="Proteomes" id="UP000664052">
    <property type="component" value="Unassembled WGS sequence"/>
</dbReference>
<sequence>MPPRAVLAALALSAVPASSLAASGDDWFGDDKPRHFAACAAATGVGYGAGAVLFDSPGARALTGVGLGLGVGLGKEVYDRARGNAFSLKDLAWDTAGTATGLLAAFLVDRFITEVLLPPPRTVAAARRSGGRVRPRAALHELQEQVALEPGLHQQHAALRIIGVGDEHGDLPARALVHAARWRDAHLSGEAPLGQLSLEPARQVLPAAPGALRQALAADEHVHLPPLAARVVVLHPPSSVAPRFQADAPVRVPGTPPGP</sequence>
<feature type="signal peptide" evidence="1">
    <location>
        <begin position="1"/>
        <end position="21"/>
    </location>
</feature>
<name>A0ABS3DJ39_9BACT</name>
<comment type="caution">
    <text evidence="2">The sequence shown here is derived from an EMBL/GenBank/DDBJ whole genome shotgun (WGS) entry which is preliminary data.</text>
</comment>
<dbReference type="RefSeq" id="WP_207055582.1">
    <property type="nucleotide sequence ID" value="NZ_JAFIMU010000008.1"/>
</dbReference>
<evidence type="ECO:0000313" key="3">
    <source>
        <dbReference type="Proteomes" id="UP000664052"/>
    </source>
</evidence>
<dbReference type="PANTHER" id="PTHR35462">
    <property type="match status" value="1"/>
</dbReference>
<accession>A0ABS3DJ39</accession>
<dbReference type="EMBL" id="JAFIMU010000008">
    <property type="protein sequence ID" value="MBN8231308.1"/>
    <property type="molecule type" value="Genomic_DNA"/>
</dbReference>
<feature type="chain" id="PRO_5045048644" description="Lipoprotein" evidence="1">
    <location>
        <begin position="22"/>
        <end position="259"/>
    </location>
</feature>
<evidence type="ECO:0008006" key="4">
    <source>
        <dbReference type="Google" id="ProtNLM"/>
    </source>
</evidence>
<protein>
    <recommendedName>
        <fullName evidence="4">Lipoprotein</fullName>
    </recommendedName>
</protein>
<evidence type="ECO:0000256" key="1">
    <source>
        <dbReference type="SAM" id="SignalP"/>
    </source>
</evidence>
<reference evidence="2 3" key="1">
    <citation type="submission" date="2021-02" db="EMBL/GenBank/DDBJ databases">
        <title>De Novo genome assembly of isolated myxobacteria.</title>
        <authorList>
            <person name="Stevens D.C."/>
        </authorList>
    </citation>
    <scope>NUCLEOTIDE SEQUENCE [LARGE SCALE GENOMIC DNA]</scope>
    <source>
        <strain evidence="2 3">ATCC 29039</strain>
    </source>
</reference>
<proteinExistence type="predicted"/>
<keyword evidence="1" id="KW-0732">Signal</keyword>